<evidence type="ECO:0000313" key="15">
    <source>
        <dbReference type="Proteomes" id="UP000268535"/>
    </source>
</evidence>
<protein>
    <submittedName>
        <fullName evidence="13">ABC transporter</fullName>
    </submittedName>
</protein>
<evidence type="ECO:0000256" key="4">
    <source>
        <dbReference type="ARBA" id="ARBA00022737"/>
    </source>
</evidence>
<feature type="transmembrane region" description="Helical" evidence="10">
    <location>
        <begin position="138"/>
        <end position="156"/>
    </location>
</feature>
<reference evidence="14" key="2">
    <citation type="submission" date="2018-04" db="EMBL/GenBank/DDBJ databases">
        <title>Leveraging single-cell genomics to expand the Fungal Tree of Life.</title>
        <authorList>
            <consortium name="DOE Joint Genome Institute"/>
            <person name="Ahrendt S.R."/>
            <person name="Quandt C.A."/>
            <person name="Ciobanu D."/>
            <person name="Clum A."/>
            <person name="Salamov A."/>
            <person name="Andreopoulos B."/>
            <person name="Cheng J.-F."/>
            <person name="Woyke T."/>
            <person name="Pelin A."/>
            <person name="Henrissat B."/>
            <person name="Benny G.L."/>
            <person name="Smith M.E."/>
            <person name="James T.Y."/>
            <person name="Grigoriev I.V."/>
        </authorList>
    </citation>
    <scope>NUCLEOTIDE SEQUENCE</scope>
    <source>
        <strain evidence="14">ATCC 52028</strain>
    </source>
</reference>
<dbReference type="InterPro" id="IPR017871">
    <property type="entry name" value="ABC_transporter-like_CS"/>
</dbReference>
<evidence type="ECO:0000313" key="16">
    <source>
        <dbReference type="Proteomes" id="UP000274922"/>
    </source>
</evidence>
<feature type="transmembrane region" description="Helical" evidence="10">
    <location>
        <begin position="684"/>
        <end position="712"/>
    </location>
</feature>
<dbReference type="InterPro" id="IPR003439">
    <property type="entry name" value="ABC_transporter-like_ATP-bd"/>
</dbReference>
<dbReference type="InterPro" id="IPR027417">
    <property type="entry name" value="P-loop_NTPase"/>
</dbReference>
<name>A0A4P9WWK4_9FUNG</name>
<proteinExistence type="inferred from homology"/>
<dbReference type="InterPro" id="IPR039421">
    <property type="entry name" value="Type_1_exporter"/>
</dbReference>
<dbReference type="SMART" id="SM00382">
    <property type="entry name" value="AAA"/>
    <property type="match status" value="2"/>
</dbReference>
<dbReference type="GO" id="GO:0090374">
    <property type="term" value="P:oligopeptide export from mitochondrion"/>
    <property type="evidence" value="ECO:0007669"/>
    <property type="project" value="TreeGrafter"/>
</dbReference>
<evidence type="ECO:0000313" key="13">
    <source>
        <dbReference type="EMBL" id="RKO97724.1"/>
    </source>
</evidence>
<feature type="transmembrane region" description="Helical" evidence="10">
    <location>
        <begin position="162"/>
        <end position="182"/>
    </location>
</feature>
<dbReference type="PROSITE" id="PS00211">
    <property type="entry name" value="ABC_TRANSPORTER_1"/>
    <property type="match status" value="2"/>
</dbReference>
<dbReference type="FunFam" id="3.40.50.300:FF:001370">
    <property type="entry name" value="p-GlycoProtein related"/>
    <property type="match status" value="1"/>
</dbReference>
<dbReference type="Proteomes" id="UP000268535">
    <property type="component" value="Unassembled WGS sequence"/>
</dbReference>
<feature type="transmembrane region" description="Helical" evidence="10">
    <location>
        <begin position="240"/>
        <end position="260"/>
    </location>
</feature>
<feature type="domain" description="ABC transmembrane type-1" evidence="12">
    <location>
        <begin position="684"/>
        <end position="983"/>
    </location>
</feature>
<feature type="region of interest" description="Disordered" evidence="9">
    <location>
        <begin position="595"/>
        <end position="615"/>
    </location>
</feature>
<dbReference type="GO" id="GO:0016887">
    <property type="term" value="F:ATP hydrolysis activity"/>
    <property type="evidence" value="ECO:0007669"/>
    <property type="project" value="InterPro"/>
</dbReference>
<keyword evidence="5" id="KW-0547">Nucleotide-binding</keyword>
<reference evidence="15 16" key="1">
    <citation type="journal article" date="2018" name="Nat. Microbiol.">
        <title>Leveraging single-cell genomics to expand the fungal tree of life.</title>
        <authorList>
            <person name="Ahrendt S.R."/>
            <person name="Quandt C.A."/>
            <person name="Ciobanu D."/>
            <person name="Clum A."/>
            <person name="Salamov A."/>
            <person name="Andreopoulos B."/>
            <person name="Cheng J.F."/>
            <person name="Woyke T."/>
            <person name="Pelin A."/>
            <person name="Henrissat B."/>
            <person name="Reynolds N.K."/>
            <person name="Benny G.L."/>
            <person name="Smith M.E."/>
            <person name="James T.Y."/>
            <person name="Grigoriev I.V."/>
        </authorList>
    </citation>
    <scope>NUCLEOTIDE SEQUENCE [LARGE SCALE GENOMIC DNA]</scope>
    <source>
        <strain evidence="15 16">ATCC 52028</strain>
    </source>
</reference>
<keyword evidence="4" id="KW-0677">Repeat</keyword>
<evidence type="ECO:0000313" key="14">
    <source>
        <dbReference type="EMBL" id="RKP00596.1"/>
    </source>
</evidence>
<keyword evidence="8 10" id="KW-0472">Membrane</keyword>
<feature type="transmembrane region" description="Helical" evidence="10">
    <location>
        <begin position="819"/>
        <end position="841"/>
    </location>
</feature>
<feature type="domain" description="ABC transmembrane type-1" evidence="12">
    <location>
        <begin position="15"/>
        <end position="305"/>
    </location>
</feature>
<accession>A0A4P9WWK4</accession>
<evidence type="ECO:0000259" key="11">
    <source>
        <dbReference type="PROSITE" id="PS50893"/>
    </source>
</evidence>
<dbReference type="InterPro" id="IPR036640">
    <property type="entry name" value="ABC1_TM_sf"/>
</dbReference>
<feature type="domain" description="ABC transporter" evidence="11">
    <location>
        <begin position="1020"/>
        <end position="1259"/>
    </location>
</feature>
<keyword evidence="6" id="KW-0067">ATP-binding</keyword>
<dbReference type="GO" id="GO:0015421">
    <property type="term" value="F:ABC-type oligopeptide transporter activity"/>
    <property type="evidence" value="ECO:0007669"/>
    <property type="project" value="TreeGrafter"/>
</dbReference>
<evidence type="ECO:0000256" key="7">
    <source>
        <dbReference type="ARBA" id="ARBA00022989"/>
    </source>
</evidence>
<evidence type="ECO:0000259" key="12">
    <source>
        <dbReference type="PROSITE" id="PS50929"/>
    </source>
</evidence>
<dbReference type="InterPro" id="IPR003593">
    <property type="entry name" value="AAA+_ATPase"/>
</dbReference>
<feature type="compositionally biased region" description="Acidic residues" evidence="9">
    <location>
        <begin position="596"/>
        <end position="605"/>
    </location>
</feature>
<evidence type="ECO:0000256" key="9">
    <source>
        <dbReference type="SAM" id="MobiDB-lite"/>
    </source>
</evidence>
<dbReference type="OrthoDB" id="6500128at2759"/>
<dbReference type="Pfam" id="PF00664">
    <property type="entry name" value="ABC_membrane"/>
    <property type="match status" value="2"/>
</dbReference>
<evidence type="ECO:0000256" key="1">
    <source>
        <dbReference type="ARBA" id="ARBA00004141"/>
    </source>
</evidence>
<dbReference type="GO" id="GO:0009636">
    <property type="term" value="P:response to toxic substance"/>
    <property type="evidence" value="ECO:0007669"/>
    <property type="project" value="UniProtKB-ARBA"/>
</dbReference>
<dbReference type="CDD" id="cd18578">
    <property type="entry name" value="ABC_6TM_Pgp_ABCB1_D2_like"/>
    <property type="match status" value="1"/>
</dbReference>
<dbReference type="SUPFAM" id="SSF52540">
    <property type="entry name" value="P-loop containing nucleoside triphosphate hydrolases"/>
    <property type="match status" value="2"/>
</dbReference>
<feature type="transmembrane region" description="Helical" evidence="10">
    <location>
        <begin position="732"/>
        <end position="756"/>
    </location>
</feature>
<dbReference type="AlphaFoldDB" id="A0A4P9WWK4"/>
<dbReference type="GO" id="GO:0005524">
    <property type="term" value="F:ATP binding"/>
    <property type="evidence" value="ECO:0007669"/>
    <property type="project" value="UniProtKB-KW"/>
</dbReference>
<comment type="similarity">
    <text evidence="2">Belongs to the ABC transporter superfamily. ABCB family. Multidrug resistance exporter (TC 3.A.1.201) subfamily.</text>
</comment>
<dbReference type="SUPFAM" id="SSF90123">
    <property type="entry name" value="ABC transporter transmembrane region"/>
    <property type="match status" value="2"/>
</dbReference>
<evidence type="ECO:0000256" key="8">
    <source>
        <dbReference type="ARBA" id="ARBA00023136"/>
    </source>
</evidence>
<evidence type="ECO:0000256" key="10">
    <source>
        <dbReference type="SAM" id="Phobius"/>
    </source>
</evidence>
<gene>
    <name evidence="13" type="ORF">CAUPRSCDRAFT_6080</name>
    <name evidence="14" type="ORF">CXG81DRAFT_13030</name>
</gene>
<reference evidence="13" key="3">
    <citation type="submission" date="2018-08" db="EMBL/GenBank/DDBJ databases">
        <title>Leveraging single-cell genomics to expand the Fungal Tree of Life.</title>
        <authorList>
            <consortium name="DOE Joint Genome Institute"/>
            <person name="Ahrendt S.R."/>
            <person name="Quandt C.A."/>
            <person name="Ciobanu D."/>
            <person name="Clum A."/>
            <person name="Salamov A."/>
            <person name="Andreopoulos B."/>
            <person name="Cheng J.-F."/>
            <person name="Woyke T."/>
            <person name="Pelin A."/>
            <person name="Henrissat B."/>
            <person name="Reynolds N."/>
            <person name="Benny G.L."/>
            <person name="Smith M.E."/>
            <person name="James T.Y."/>
            <person name="Grigoriev I.V."/>
        </authorList>
    </citation>
    <scope>NUCLEOTIDE SEQUENCE</scope>
    <source>
        <strain evidence="13">ATCC 52028</strain>
    </source>
</reference>
<dbReference type="PROSITE" id="PS50893">
    <property type="entry name" value="ABC_TRANSPORTER_2"/>
    <property type="match status" value="2"/>
</dbReference>
<evidence type="ECO:0000256" key="5">
    <source>
        <dbReference type="ARBA" id="ARBA00022741"/>
    </source>
</evidence>
<dbReference type="Gene3D" id="3.40.50.300">
    <property type="entry name" value="P-loop containing nucleotide triphosphate hydrolases"/>
    <property type="match status" value="2"/>
</dbReference>
<dbReference type="InterPro" id="IPR011527">
    <property type="entry name" value="ABC1_TM_dom"/>
</dbReference>
<evidence type="ECO:0000256" key="3">
    <source>
        <dbReference type="ARBA" id="ARBA00022692"/>
    </source>
</evidence>
<dbReference type="GO" id="GO:0005743">
    <property type="term" value="C:mitochondrial inner membrane"/>
    <property type="evidence" value="ECO:0007669"/>
    <property type="project" value="TreeGrafter"/>
</dbReference>
<feature type="transmembrane region" description="Helical" evidence="10">
    <location>
        <begin position="64"/>
        <end position="87"/>
    </location>
</feature>
<dbReference type="FunFam" id="3.40.50.300:FF:000251">
    <property type="entry name" value="ABC transporter B family member 19"/>
    <property type="match status" value="1"/>
</dbReference>
<dbReference type="EMBL" id="ML009182">
    <property type="protein sequence ID" value="RKO97724.1"/>
    <property type="molecule type" value="Genomic_DNA"/>
</dbReference>
<dbReference type="Proteomes" id="UP000274922">
    <property type="component" value="Unassembled WGS sequence"/>
</dbReference>
<dbReference type="PANTHER" id="PTHR43394">
    <property type="entry name" value="ATP-DEPENDENT PERMEASE MDL1, MITOCHONDRIAL"/>
    <property type="match status" value="1"/>
</dbReference>
<keyword evidence="3 10" id="KW-0812">Transmembrane</keyword>
<organism evidence="13 15">
    <name type="scientific">Caulochytrium protostelioides</name>
    <dbReference type="NCBI Taxonomy" id="1555241"/>
    <lineage>
        <taxon>Eukaryota</taxon>
        <taxon>Fungi</taxon>
        <taxon>Fungi incertae sedis</taxon>
        <taxon>Chytridiomycota</taxon>
        <taxon>Chytridiomycota incertae sedis</taxon>
        <taxon>Chytridiomycetes</taxon>
        <taxon>Caulochytriales</taxon>
        <taxon>Caulochytriaceae</taxon>
        <taxon>Caulochytrium</taxon>
    </lineage>
</organism>
<dbReference type="EMBL" id="ML014208">
    <property type="protein sequence ID" value="RKP00596.1"/>
    <property type="molecule type" value="Genomic_DNA"/>
</dbReference>
<feature type="transmembrane region" description="Helical" evidence="10">
    <location>
        <begin position="12"/>
        <end position="35"/>
    </location>
</feature>
<dbReference type="Gene3D" id="1.20.1560.10">
    <property type="entry name" value="ABC transporter type 1, transmembrane domain"/>
    <property type="match status" value="1"/>
</dbReference>
<evidence type="ECO:0000256" key="6">
    <source>
        <dbReference type="ARBA" id="ARBA00022840"/>
    </source>
</evidence>
<sequence>MLLRFATKSEKILLAVGIVCALVSGALQPMLPLLFGSLTNTLGSLAYAPMPKAQYDHDVIKVCWQLGVLGTAMAIACFLYLATWEYVAECTTHRLREAYLRAVLRQDIAFFDHVGGGSVATAIVTSCRLVQDGSGEKVPMLFMNLATFIAAFGVAFSQDARLSGIMITIIPAMALSVGFLGFKAGAWENMNLKAYNDGGDVAESAYSSIRVLSSFMAFEKLASAYDVYLRRAQRYGVWKSAAIAGLFACISFIMCTAYSLCFHVGGKYVAKGSLLGGDVLTVFFSVVIGSFALTTTSFEIQAINTARSAAADLFHVIDRVPVINSESNEGFTPTEVIGHISVKQVDFAYPSRPDVTVLKGMTLDIAPGTTCALVGSSGSGKSTIVALLERFYNPLGGSITLDGVPIQDLQVKWLRQQMGYVTQEPVLFKGTLAQNIAHGLVGTDAWSWPPERQMELIVKACQTANAHNFIVTLPMGYDTLVGERGFLLSGGQRQRVAIARAIVRDPKILLLDEATSALDTISERVVSQALAAAAKGRTTIVIAHRLSTIRDADQIIVMDKGVVVERGNHASLIAQNGFYKRLVDAQEIQFKGRVEEAEEAEDAEAEAGLPAETTASQKKGLADAAQIQSGDDHTAVVTGKLLTKSQRAQAKKMATPEEPYVTSNGRKLMLALIRLGAPEWPLTVLGLISSIVVGGQFPVLSILFGSVLGVLFMPNSTADEQRALRHEANLYALYFFILALICGVATFSKIHSFGVASERLTRRLRLNVFLATMRQSVGWFDRDQHSSGILVSNLSNDPQSVQVLSGTLMGSIIEFMTNIIAGVVIALIFNWRLGLISTAFLPIEIWVNKARNDIMTYGNQATKVYYENSAQVACEAVSAARTVAVLTREQDVCDNYHEDLRVPLAIGKRSAVRASAVYSFTRGFQFWQGAVMFRVGAHWLYPRADGTTVGGLDLRSFFVCFLSGNFVAMAAGQIFSFTPNLEKAFAAAQSIFRILRSVPPIDSFSDTGKILDPTSVKGHIRFENIQFRYPTRPDVKVLKGVDLEVKPGQFIALVGSSGCGKSTSIQLCERFYDPTGGRVTLDGVDIREFNLRSYRSVIGLVSQEPNLYEMTIRENILLGQPTGLPASEADVIQAAKDANVHDFITSLPQGYDTPLTNRGGGLSGGQKQRIAIARALIRQPRVLLLDEATSALSSEDEAKISKVLEQAAKGRTTISIAHRLSSIQHADRIYLFMNGRIKEQGTHDELLALGGEYHALALQQSLA</sequence>
<feature type="transmembrane region" description="Helical" evidence="10">
    <location>
        <begin position="280"/>
        <end position="298"/>
    </location>
</feature>
<dbReference type="CDD" id="cd18577">
    <property type="entry name" value="ABC_6TM_Pgp_ABCB1_D1_like"/>
    <property type="match status" value="1"/>
</dbReference>
<dbReference type="Pfam" id="PF00005">
    <property type="entry name" value="ABC_tran"/>
    <property type="match status" value="2"/>
</dbReference>
<feature type="domain" description="ABC transporter" evidence="11">
    <location>
        <begin position="342"/>
        <end position="585"/>
    </location>
</feature>
<keyword evidence="7 10" id="KW-1133">Transmembrane helix</keyword>
<dbReference type="STRING" id="1555241.A0A4P9WWK4"/>
<comment type="subcellular location">
    <subcellularLocation>
        <location evidence="1">Membrane</location>
        <topology evidence="1">Multi-pass membrane protein</topology>
    </subcellularLocation>
</comment>
<dbReference type="PROSITE" id="PS50929">
    <property type="entry name" value="ABC_TM1F"/>
    <property type="match status" value="2"/>
</dbReference>
<dbReference type="CDD" id="cd03249">
    <property type="entry name" value="ABC_MTABC3_MDL1_MDL2"/>
    <property type="match status" value="2"/>
</dbReference>
<dbReference type="PANTHER" id="PTHR43394:SF27">
    <property type="entry name" value="ATP-DEPENDENT TRANSLOCASE ABCB1-LIKE"/>
    <property type="match status" value="1"/>
</dbReference>
<keyword evidence="16" id="KW-1185">Reference proteome</keyword>
<evidence type="ECO:0000256" key="2">
    <source>
        <dbReference type="ARBA" id="ARBA00007577"/>
    </source>
</evidence>